<dbReference type="PANTHER" id="PTHR10472">
    <property type="entry name" value="D-TYROSYL-TRNA TYR DEACYLASE"/>
    <property type="match status" value="1"/>
</dbReference>
<dbReference type="RefSeq" id="WP_130435009.1">
    <property type="nucleotide sequence ID" value="NZ_SGXF01000003.1"/>
</dbReference>
<dbReference type="AlphaFoldDB" id="A0A4Q7PJZ8"/>
<keyword evidence="2" id="KW-0694">RNA-binding</keyword>
<dbReference type="OrthoDB" id="9801395at2"/>
<dbReference type="GO" id="GO:0043908">
    <property type="term" value="F:Ser(Gly)-tRNA(Ala) hydrolase activity"/>
    <property type="evidence" value="ECO:0007669"/>
    <property type="project" value="UniProtKB-UniRule"/>
</dbReference>
<evidence type="ECO:0000313" key="3">
    <source>
        <dbReference type="EMBL" id="RZT00389.1"/>
    </source>
</evidence>
<comment type="catalytic activity">
    <reaction evidence="2">
        <text>glycyl-tRNA(Ala) + H2O = tRNA(Ala) + glycine + H(+)</text>
        <dbReference type="Rhea" id="RHEA:53744"/>
        <dbReference type="Rhea" id="RHEA-COMP:9657"/>
        <dbReference type="Rhea" id="RHEA-COMP:13640"/>
        <dbReference type="ChEBI" id="CHEBI:15377"/>
        <dbReference type="ChEBI" id="CHEBI:15378"/>
        <dbReference type="ChEBI" id="CHEBI:57305"/>
        <dbReference type="ChEBI" id="CHEBI:78442"/>
        <dbReference type="ChEBI" id="CHEBI:78522"/>
    </reaction>
</comment>
<dbReference type="GO" id="GO:0000049">
    <property type="term" value="F:tRNA binding"/>
    <property type="evidence" value="ECO:0007669"/>
    <property type="project" value="UniProtKB-UniRule"/>
</dbReference>
<comment type="subunit">
    <text evidence="2">Homodimer.</text>
</comment>
<dbReference type="GO" id="GO:0019478">
    <property type="term" value="P:D-amino acid catabolic process"/>
    <property type="evidence" value="ECO:0007669"/>
    <property type="project" value="UniProtKB-UniRule"/>
</dbReference>
<keyword evidence="2" id="KW-0378">Hydrolase</keyword>
<dbReference type="NCBIfam" id="TIGR00256">
    <property type="entry name" value="D-aminoacyl-tRNA deacylase"/>
    <property type="match status" value="1"/>
</dbReference>
<keyword evidence="2" id="KW-0820">tRNA-binding</keyword>
<evidence type="ECO:0000256" key="2">
    <source>
        <dbReference type="HAMAP-Rule" id="MF_00518"/>
    </source>
</evidence>
<feature type="short sequence motif" description="Gly-cisPro motif, important for rejection of L-amino acids" evidence="2">
    <location>
        <begin position="137"/>
        <end position="138"/>
    </location>
</feature>
<gene>
    <name evidence="2" type="primary">dtd</name>
    <name evidence="3" type="ORF">EV209_1696</name>
</gene>
<dbReference type="GO" id="GO:0106026">
    <property type="term" value="F:Gly-tRNA(Ala) deacylase activity"/>
    <property type="evidence" value="ECO:0007669"/>
    <property type="project" value="UniProtKB-UniRule"/>
</dbReference>
<comment type="subcellular location">
    <subcellularLocation>
        <location evidence="2">Cytoplasm</location>
    </subcellularLocation>
</comment>
<comment type="caution">
    <text evidence="3">The sequence shown here is derived from an EMBL/GenBank/DDBJ whole genome shotgun (WGS) entry which is preliminary data.</text>
</comment>
<dbReference type="HAMAP" id="MF_00518">
    <property type="entry name" value="Deacylase_Dtd"/>
    <property type="match status" value="1"/>
</dbReference>
<accession>A0A4Q7PJZ8</accession>
<comment type="domain">
    <text evidence="2">A Gly-cisPro motif from one monomer fits into the active site of the other monomer to allow specific chiral rejection of L-amino acids.</text>
</comment>
<organism evidence="3 4">
    <name type="scientific">Cuneatibacter caecimuris</name>
    <dbReference type="NCBI Taxonomy" id="1796618"/>
    <lineage>
        <taxon>Bacteria</taxon>
        <taxon>Bacillati</taxon>
        <taxon>Bacillota</taxon>
        <taxon>Clostridia</taxon>
        <taxon>Lachnospirales</taxon>
        <taxon>Lachnospiraceae</taxon>
        <taxon>Cuneatibacter</taxon>
    </lineage>
</organism>
<dbReference type="PANTHER" id="PTHR10472:SF5">
    <property type="entry name" value="D-AMINOACYL-TRNA DEACYLASE 1"/>
    <property type="match status" value="1"/>
</dbReference>
<dbReference type="EMBL" id="SGXF01000003">
    <property type="protein sequence ID" value="RZT00389.1"/>
    <property type="molecule type" value="Genomic_DNA"/>
</dbReference>
<dbReference type="GO" id="GO:0005737">
    <property type="term" value="C:cytoplasm"/>
    <property type="evidence" value="ECO:0007669"/>
    <property type="project" value="UniProtKB-SubCell"/>
</dbReference>
<dbReference type="Gene3D" id="3.50.80.10">
    <property type="entry name" value="D-tyrosyl-tRNA(Tyr) deacylase"/>
    <property type="match status" value="1"/>
</dbReference>
<dbReference type="InterPro" id="IPR003732">
    <property type="entry name" value="Daa-tRNA_deacyls_DTD"/>
</dbReference>
<comment type="similarity">
    <text evidence="1 2">Belongs to the DTD family.</text>
</comment>
<dbReference type="GO" id="GO:0051500">
    <property type="term" value="F:D-tyrosyl-tRNA(Tyr) deacylase activity"/>
    <property type="evidence" value="ECO:0007669"/>
    <property type="project" value="TreeGrafter"/>
</dbReference>
<dbReference type="FunFam" id="3.50.80.10:FF:000001">
    <property type="entry name" value="D-aminoacyl-tRNA deacylase"/>
    <property type="match status" value="1"/>
</dbReference>
<evidence type="ECO:0000256" key="1">
    <source>
        <dbReference type="ARBA" id="ARBA00009673"/>
    </source>
</evidence>
<dbReference type="InterPro" id="IPR023509">
    <property type="entry name" value="DTD-like_sf"/>
</dbReference>
<reference evidence="3 4" key="1">
    <citation type="submission" date="2019-02" db="EMBL/GenBank/DDBJ databases">
        <title>Genomic Encyclopedia of Type Strains, Phase IV (KMG-IV): sequencing the most valuable type-strain genomes for metagenomic binning, comparative biology and taxonomic classification.</title>
        <authorList>
            <person name="Goeker M."/>
        </authorList>
    </citation>
    <scope>NUCLEOTIDE SEQUENCE [LARGE SCALE GENOMIC DNA]</scope>
    <source>
        <strain evidence="3 4">DSM 29486</strain>
    </source>
</reference>
<dbReference type="SUPFAM" id="SSF69500">
    <property type="entry name" value="DTD-like"/>
    <property type="match status" value="1"/>
</dbReference>
<comment type="catalytic activity">
    <reaction evidence="2">
        <text>a D-aminoacyl-tRNA + H2O = a tRNA + a D-alpha-amino acid + H(+)</text>
        <dbReference type="Rhea" id="RHEA:13953"/>
        <dbReference type="Rhea" id="RHEA-COMP:10123"/>
        <dbReference type="Rhea" id="RHEA-COMP:10124"/>
        <dbReference type="ChEBI" id="CHEBI:15377"/>
        <dbReference type="ChEBI" id="CHEBI:15378"/>
        <dbReference type="ChEBI" id="CHEBI:59871"/>
        <dbReference type="ChEBI" id="CHEBI:78442"/>
        <dbReference type="ChEBI" id="CHEBI:79333"/>
        <dbReference type="EC" id="3.1.1.96"/>
    </reaction>
</comment>
<proteinExistence type="inferred from homology"/>
<dbReference type="Proteomes" id="UP000292927">
    <property type="component" value="Unassembled WGS sequence"/>
</dbReference>
<keyword evidence="4" id="KW-1185">Reference proteome</keyword>
<evidence type="ECO:0000313" key="4">
    <source>
        <dbReference type="Proteomes" id="UP000292927"/>
    </source>
</evidence>
<dbReference type="Pfam" id="PF02580">
    <property type="entry name" value="Tyr_Deacylase"/>
    <property type="match status" value="1"/>
</dbReference>
<dbReference type="CDD" id="cd00563">
    <property type="entry name" value="Dtyr_deacylase"/>
    <property type="match status" value="1"/>
</dbReference>
<dbReference type="EC" id="3.1.1.96" evidence="2"/>
<dbReference type="EC" id="3.1.1.-" evidence="2"/>
<sequence length="148" mass="16384">MKLVIQRVSRASVTVDGTITGRIGTGYLVFLGVGSGDTREMADRYVEKLSKLRIFADEDGKTNLSIADVKGQILVVSQFTLYADCRKGNRPSFTNAGSPQLAEELYDYFLQRCREIIGSAESGIFGAEMKVSLENDGPFTIVWDSKEW</sequence>
<keyword evidence="2" id="KW-0963">Cytoplasm</keyword>
<comment type="function">
    <text evidence="2">An aminoacyl-tRNA editing enzyme that deacylates mischarged D-aminoacyl-tRNAs. Also deacylates mischarged glycyl-tRNA(Ala), protecting cells against glycine mischarging by AlaRS. Acts via tRNA-based rather than protein-based catalysis; rejects L-amino acids rather than detecting D-amino acids in the active site. By recycling D-aminoacyl-tRNA to D-amino acids and free tRNA molecules, this enzyme counteracts the toxicity associated with the formation of D-aminoacyl-tRNA entities in vivo and helps enforce protein L-homochirality.</text>
</comment>
<protein>
    <recommendedName>
        <fullName evidence="2">D-aminoacyl-tRNA deacylase</fullName>
        <shortName evidence="2">DTD</shortName>
        <ecNumber evidence="2">3.1.1.96</ecNumber>
    </recommendedName>
    <alternativeName>
        <fullName evidence="2">Gly-tRNA(Ala) deacylase</fullName>
        <ecNumber evidence="2">3.1.1.-</ecNumber>
    </alternativeName>
</protein>
<name>A0A4Q7PJZ8_9FIRM</name>